<dbReference type="RefSeq" id="WP_349215058.1">
    <property type="nucleotide sequence ID" value="NZ_JBBMFA010000061.1"/>
</dbReference>
<dbReference type="InterPro" id="IPR001986">
    <property type="entry name" value="Enolpyruvate_Tfrase_dom"/>
</dbReference>
<evidence type="ECO:0000256" key="11">
    <source>
        <dbReference type="ARBA" id="ARBA00039108"/>
    </source>
</evidence>
<sequence>MDTWKISGGESLFGSVRIPGAKNSVLPLMAASLLCNGTVTLSDVPNLSDVAASRRILQSLGCTVRRKGRTLSITQGAELGSAVPEECMRAMRSSVFYLAPLVVRTGRALIYTPGGCRLGARPIDLHLKGLADMGAQIRQAGNALEVTAPNGLRGAQISLRFPSVGATETLLMAAVCARGETVLRGVAVEPEVRDLIRFLQSAGACITGAGSRTLHIMGRDFLSGTQFRPCPDRITAATVLCAVAGCGGEVLLNNTCNDDLLPVTRILRRAGCAILSCGPRSLAISSCGRASGVESLFTDVHPAFPTDAAPLMGAALLRARGETAITDTIFENRFSCAEGFSALGGSVNVSGRTLYVHGVPALHAARLCAPDLRGGAALVIAALQAEGESFLTATGHIMRGYEDLPALFGALGAKIVPVRDWDENL</sequence>
<evidence type="ECO:0000313" key="16">
    <source>
        <dbReference type="EMBL" id="MEQ2519624.1"/>
    </source>
</evidence>
<evidence type="ECO:0000313" key="17">
    <source>
        <dbReference type="Proteomes" id="UP001477672"/>
    </source>
</evidence>
<name>A0ABV1GCQ3_9FIRM</name>
<evidence type="ECO:0000256" key="1">
    <source>
        <dbReference type="ARBA" id="ARBA00004496"/>
    </source>
</evidence>
<comment type="caution">
    <text evidence="16">The sequence shown here is derived from an EMBL/GenBank/DDBJ whole genome shotgun (WGS) entry which is preliminary data.</text>
</comment>
<dbReference type="SUPFAM" id="SSF55205">
    <property type="entry name" value="EPT/RTPC-like"/>
    <property type="match status" value="1"/>
</dbReference>
<dbReference type="PANTHER" id="PTHR43783:SF1">
    <property type="entry name" value="UDP-N-ACETYLGLUCOSAMINE 1-CARBOXYVINYLTRANSFERASE"/>
    <property type="match status" value="1"/>
</dbReference>
<evidence type="ECO:0000256" key="8">
    <source>
        <dbReference type="ARBA" id="ARBA00023306"/>
    </source>
</evidence>
<dbReference type="Proteomes" id="UP001477672">
    <property type="component" value="Unassembled WGS sequence"/>
</dbReference>
<dbReference type="InterPro" id="IPR005750">
    <property type="entry name" value="UDP_GlcNAc_COvinyl_MurA"/>
</dbReference>
<comment type="pathway">
    <text evidence="2">Cell wall biogenesis; peptidoglycan biosynthesis.</text>
</comment>
<proteinExistence type="inferred from homology"/>
<dbReference type="Pfam" id="PF00275">
    <property type="entry name" value="EPSP_synthase"/>
    <property type="match status" value="1"/>
</dbReference>
<dbReference type="GO" id="GO:0008760">
    <property type="term" value="F:UDP-N-acetylglucosamine 1-carboxyvinyltransferase activity"/>
    <property type="evidence" value="ECO:0007669"/>
    <property type="project" value="UniProtKB-EC"/>
</dbReference>
<comment type="subcellular location">
    <subcellularLocation>
        <location evidence="1">Cytoplasm</location>
    </subcellularLocation>
</comment>
<keyword evidence="9" id="KW-0961">Cell wall biogenesis/degradation</keyword>
<dbReference type="NCBIfam" id="TIGR01072">
    <property type="entry name" value="murA"/>
    <property type="match status" value="1"/>
</dbReference>
<dbReference type="PANTHER" id="PTHR43783">
    <property type="entry name" value="UDP-N-ACETYLGLUCOSAMINE 1-CARBOXYVINYLTRANSFERASE"/>
    <property type="match status" value="1"/>
</dbReference>
<evidence type="ECO:0000256" key="12">
    <source>
        <dbReference type="ARBA" id="ARBA00039754"/>
    </source>
</evidence>
<evidence type="ECO:0000256" key="2">
    <source>
        <dbReference type="ARBA" id="ARBA00004752"/>
    </source>
</evidence>
<dbReference type="CDD" id="cd01555">
    <property type="entry name" value="UdpNAET"/>
    <property type="match status" value="1"/>
</dbReference>
<evidence type="ECO:0000256" key="7">
    <source>
        <dbReference type="ARBA" id="ARBA00022984"/>
    </source>
</evidence>
<protein>
    <recommendedName>
        <fullName evidence="12 14">UDP-N-acetylglucosamine 1-carboxyvinyltransferase</fullName>
        <ecNumber evidence="11 14">2.5.1.7</ecNumber>
    </recommendedName>
</protein>
<keyword evidence="3" id="KW-0963">Cytoplasm</keyword>
<evidence type="ECO:0000256" key="9">
    <source>
        <dbReference type="ARBA" id="ARBA00023316"/>
    </source>
</evidence>
<dbReference type="NCBIfam" id="NF006873">
    <property type="entry name" value="PRK09369.1"/>
    <property type="match status" value="1"/>
</dbReference>
<evidence type="ECO:0000256" key="4">
    <source>
        <dbReference type="ARBA" id="ARBA00022618"/>
    </source>
</evidence>
<accession>A0ABV1GCQ3</accession>
<reference evidence="16 17" key="1">
    <citation type="submission" date="2024-03" db="EMBL/GenBank/DDBJ databases">
        <title>Human intestinal bacterial collection.</title>
        <authorList>
            <person name="Pauvert C."/>
            <person name="Hitch T.C.A."/>
            <person name="Clavel T."/>
        </authorList>
    </citation>
    <scope>NUCLEOTIDE SEQUENCE [LARGE SCALE GENOMIC DNA]</scope>
    <source>
        <strain evidence="16 17">CLA-JM-H11</strain>
    </source>
</reference>
<feature type="domain" description="Enolpyruvate transferase" evidence="15">
    <location>
        <begin position="8"/>
        <end position="404"/>
    </location>
</feature>
<keyword evidence="17" id="KW-1185">Reference proteome</keyword>
<evidence type="ECO:0000256" key="5">
    <source>
        <dbReference type="ARBA" id="ARBA00022679"/>
    </source>
</evidence>
<evidence type="ECO:0000256" key="10">
    <source>
        <dbReference type="ARBA" id="ARBA00038367"/>
    </source>
</evidence>
<keyword evidence="8" id="KW-0131">Cell cycle</keyword>
<organism evidence="16 17">
    <name type="scientific">Ruthenibacterium intestinale</name>
    <dbReference type="NCBI Taxonomy" id="3133163"/>
    <lineage>
        <taxon>Bacteria</taxon>
        <taxon>Bacillati</taxon>
        <taxon>Bacillota</taxon>
        <taxon>Clostridia</taxon>
        <taxon>Eubacteriales</taxon>
        <taxon>Oscillospiraceae</taxon>
        <taxon>Ruthenibacterium</taxon>
    </lineage>
</organism>
<evidence type="ECO:0000256" key="14">
    <source>
        <dbReference type="NCBIfam" id="TIGR01072"/>
    </source>
</evidence>
<evidence type="ECO:0000259" key="15">
    <source>
        <dbReference type="Pfam" id="PF00275"/>
    </source>
</evidence>
<dbReference type="EC" id="2.5.1.7" evidence="11 14"/>
<evidence type="ECO:0000256" key="13">
    <source>
        <dbReference type="ARBA" id="ARBA00047527"/>
    </source>
</evidence>
<dbReference type="InterPro" id="IPR013792">
    <property type="entry name" value="RNA3'P_cycl/enolpyr_Trfase_a/b"/>
</dbReference>
<dbReference type="Gene3D" id="3.65.10.10">
    <property type="entry name" value="Enolpyruvate transferase domain"/>
    <property type="match status" value="2"/>
</dbReference>
<keyword evidence="7" id="KW-0573">Peptidoglycan synthesis</keyword>
<evidence type="ECO:0000256" key="3">
    <source>
        <dbReference type="ARBA" id="ARBA00022490"/>
    </source>
</evidence>
<keyword evidence="6" id="KW-0133">Cell shape</keyword>
<dbReference type="InterPro" id="IPR050068">
    <property type="entry name" value="MurA_subfamily"/>
</dbReference>
<comment type="catalytic activity">
    <reaction evidence="13">
        <text>phosphoenolpyruvate + UDP-N-acetyl-alpha-D-glucosamine = UDP-N-acetyl-3-O-(1-carboxyvinyl)-alpha-D-glucosamine + phosphate</text>
        <dbReference type="Rhea" id="RHEA:18681"/>
        <dbReference type="ChEBI" id="CHEBI:43474"/>
        <dbReference type="ChEBI" id="CHEBI:57705"/>
        <dbReference type="ChEBI" id="CHEBI:58702"/>
        <dbReference type="ChEBI" id="CHEBI:68483"/>
        <dbReference type="EC" id="2.5.1.7"/>
    </reaction>
</comment>
<gene>
    <name evidence="16" type="primary">murA</name>
    <name evidence="16" type="ORF">WMO24_04150</name>
</gene>
<dbReference type="InterPro" id="IPR036968">
    <property type="entry name" value="Enolpyruvate_Tfrase_sf"/>
</dbReference>
<evidence type="ECO:0000256" key="6">
    <source>
        <dbReference type="ARBA" id="ARBA00022960"/>
    </source>
</evidence>
<comment type="similarity">
    <text evidence="10">Belongs to the EPSP synthase family. MurA subfamily.</text>
</comment>
<dbReference type="EMBL" id="JBBMFA010000061">
    <property type="protein sequence ID" value="MEQ2519624.1"/>
    <property type="molecule type" value="Genomic_DNA"/>
</dbReference>
<keyword evidence="4" id="KW-0132">Cell division</keyword>
<keyword evidence="5 16" id="KW-0808">Transferase</keyword>